<dbReference type="SUPFAM" id="SSF46561">
    <property type="entry name" value="Ribosomal protein L29 (L29p)"/>
    <property type="match status" value="1"/>
</dbReference>
<dbReference type="InterPro" id="IPR050063">
    <property type="entry name" value="Ribosomal_protein_uL29"/>
</dbReference>
<evidence type="ECO:0000256" key="3">
    <source>
        <dbReference type="ARBA" id="ARBA00023274"/>
    </source>
</evidence>
<dbReference type="NCBIfam" id="TIGR00012">
    <property type="entry name" value="L29"/>
    <property type="match status" value="1"/>
</dbReference>
<evidence type="ECO:0000256" key="5">
    <source>
        <dbReference type="HAMAP-Rule" id="MF_00374"/>
    </source>
</evidence>
<dbReference type="Pfam" id="PF00831">
    <property type="entry name" value="Ribosomal_L29"/>
    <property type="match status" value="1"/>
</dbReference>
<evidence type="ECO:0000313" key="6">
    <source>
        <dbReference type="EMBL" id="OGD74100.1"/>
    </source>
</evidence>
<keyword evidence="2 5" id="KW-0689">Ribosomal protein</keyword>
<dbReference type="AlphaFoldDB" id="A0A1F5F3E0"/>
<dbReference type="GO" id="GO:0003735">
    <property type="term" value="F:structural constituent of ribosome"/>
    <property type="evidence" value="ECO:0007669"/>
    <property type="project" value="InterPro"/>
</dbReference>
<keyword evidence="3 5" id="KW-0687">Ribonucleoprotein</keyword>
<reference evidence="6 7" key="1">
    <citation type="journal article" date="2016" name="Nat. Commun.">
        <title>Thousands of microbial genomes shed light on interconnected biogeochemical processes in an aquifer system.</title>
        <authorList>
            <person name="Anantharaman K."/>
            <person name="Brown C.T."/>
            <person name="Hug L.A."/>
            <person name="Sharon I."/>
            <person name="Castelle C.J."/>
            <person name="Probst A.J."/>
            <person name="Thomas B.C."/>
            <person name="Singh A."/>
            <person name="Wilkins M.J."/>
            <person name="Karaoz U."/>
            <person name="Brodie E.L."/>
            <person name="Williams K.H."/>
            <person name="Hubbard S.S."/>
            <person name="Banfield J.F."/>
        </authorList>
    </citation>
    <scope>NUCLEOTIDE SEQUENCE [LARGE SCALE GENOMIC DNA]</scope>
</reference>
<evidence type="ECO:0000256" key="2">
    <source>
        <dbReference type="ARBA" id="ARBA00022980"/>
    </source>
</evidence>
<evidence type="ECO:0000256" key="4">
    <source>
        <dbReference type="ARBA" id="ARBA00035204"/>
    </source>
</evidence>
<protein>
    <recommendedName>
        <fullName evidence="4 5">Large ribosomal subunit protein uL29</fullName>
    </recommendedName>
</protein>
<evidence type="ECO:0000313" key="7">
    <source>
        <dbReference type="Proteomes" id="UP000177187"/>
    </source>
</evidence>
<dbReference type="PANTHER" id="PTHR10916">
    <property type="entry name" value="60S RIBOSOMAL PROTEIN L35/50S RIBOSOMAL PROTEIN L29"/>
    <property type="match status" value="1"/>
</dbReference>
<comment type="caution">
    <text evidence="6">The sequence shown here is derived from an EMBL/GenBank/DDBJ whole genome shotgun (WGS) entry which is preliminary data.</text>
</comment>
<dbReference type="STRING" id="1817816.A2Y64_08640"/>
<accession>A0A1F5F3E0</accession>
<dbReference type="InterPro" id="IPR001854">
    <property type="entry name" value="Ribosomal_uL29"/>
</dbReference>
<dbReference type="GO" id="GO:0022625">
    <property type="term" value="C:cytosolic large ribosomal subunit"/>
    <property type="evidence" value="ECO:0007669"/>
    <property type="project" value="TreeGrafter"/>
</dbReference>
<name>A0A1F5F3E0_9BACT</name>
<proteinExistence type="inferred from homology"/>
<dbReference type="Proteomes" id="UP000177187">
    <property type="component" value="Unassembled WGS sequence"/>
</dbReference>
<sequence>MKVKDLRQMTETELTSRHQELSEELMNLRFQLQMKQLTNPGRIRLVRKDISRINTLLAERERAAQSGG</sequence>
<dbReference type="HAMAP" id="MF_00374">
    <property type="entry name" value="Ribosomal_uL29"/>
    <property type="match status" value="1"/>
</dbReference>
<dbReference type="PANTHER" id="PTHR10916:SF0">
    <property type="entry name" value="LARGE RIBOSOMAL SUBUNIT PROTEIN UL29C"/>
    <property type="match status" value="1"/>
</dbReference>
<dbReference type="Gene3D" id="1.10.287.310">
    <property type="match status" value="1"/>
</dbReference>
<dbReference type="FunFam" id="1.10.287.310:FF:000001">
    <property type="entry name" value="50S ribosomal protein L29"/>
    <property type="match status" value="1"/>
</dbReference>
<dbReference type="EMBL" id="MFAF01000107">
    <property type="protein sequence ID" value="OGD74100.1"/>
    <property type="molecule type" value="Genomic_DNA"/>
</dbReference>
<dbReference type="GO" id="GO:0006412">
    <property type="term" value="P:translation"/>
    <property type="evidence" value="ECO:0007669"/>
    <property type="project" value="UniProtKB-UniRule"/>
</dbReference>
<gene>
    <name evidence="5" type="primary">rpmC</name>
    <name evidence="6" type="ORF">A2Y64_08640</name>
</gene>
<evidence type="ECO:0000256" key="1">
    <source>
        <dbReference type="ARBA" id="ARBA00009254"/>
    </source>
</evidence>
<organism evidence="6 7">
    <name type="scientific">Candidatus Coatesbacteria bacterium RBG_13_66_14</name>
    <dbReference type="NCBI Taxonomy" id="1817816"/>
    <lineage>
        <taxon>Bacteria</taxon>
        <taxon>Candidatus Coatesiibacteriota</taxon>
    </lineage>
</organism>
<dbReference type="CDD" id="cd00427">
    <property type="entry name" value="Ribosomal_L29_HIP"/>
    <property type="match status" value="1"/>
</dbReference>
<comment type="similarity">
    <text evidence="1 5">Belongs to the universal ribosomal protein uL29 family.</text>
</comment>
<dbReference type="InterPro" id="IPR036049">
    <property type="entry name" value="Ribosomal_uL29_sf"/>
</dbReference>